<sequence>MSISQVDFIAYALLLKMPQCGDMTQIENFLIGQENLTQTCWVSVNSQKDSWDIVPKKCSSIDFCHRRPCKRIEWWWEVGCKMFI</sequence>
<protein>
    <submittedName>
        <fullName evidence="1">Uncharacterized protein</fullName>
    </submittedName>
</protein>
<dbReference type="VEuPathDB" id="FungiDB:QG37_08042"/>
<evidence type="ECO:0000313" key="2">
    <source>
        <dbReference type="Proteomes" id="UP000037122"/>
    </source>
</evidence>
<dbReference type="Proteomes" id="UP000037122">
    <property type="component" value="Unassembled WGS sequence"/>
</dbReference>
<dbReference type="EMBL" id="LGST01000066">
    <property type="protein sequence ID" value="KND95714.1"/>
    <property type="molecule type" value="Genomic_DNA"/>
</dbReference>
<comment type="caution">
    <text evidence="1">The sequence shown here is derived from an EMBL/GenBank/DDBJ whole genome shotgun (WGS) entry which is preliminary data.</text>
</comment>
<dbReference type="AlphaFoldDB" id="A0A0L0NNW8"/>
<gene>
    <name evidence="1" type="ORF">QG37_08042</name>
</gene>
<evidence type="ECO:0000313" key="1">
    <source>
        <dbReference type="EMBL" id="KND95714.1"/>
    </source>
</evidence>
<name>A0A0L0NNW8_CANAR</name>
<organism evidence="1 2">
    <name type="scientific">Candidozyma auris</name>
    <name type="common">Yeast</name>
    <name type="synonym">Candida auris</name>
    <dbReference type="NCBI Taxonomy" id="498019"/>
    <lineage>
        <taxon>Eukaryota</taxon>
        <taxon>Fungi</taxon>
        <taxon>Dikarya</taxon>
        <taxon>Ascomycota</taxon>
        <taxon>Saccharomycotina</taxon>
        <taxon>Pichiomycetes</taxon>
        <taxon>Metschnikowiaceae</taxon>
        <taxon>Candidozyma</taxon>
    </lineage>
</organism>
<reference evidence="2" key="1">
    <citation type="journal article" date="2015" name="BMC Genomics">
        <title>Draft genome of a commonly misdiagnosed multidrug resistant pathogen Candida auris.</title>
        <authorList>
            <person name="Chatterjee S."/>
            <person name="Alampalli S.V."/>
            <person name="Nageshan R.K."/>
            <person name="Chettiar S.T."/>
            <person name="Joshi S."/>
            <person name="Tatu U.S."/>
        </authorList>
    </citation>
    <scope>NUCLEOTIDE SEQUENCE [LARGE SCALE GENOMIC DNA]</scope>
    <source>
        <strain evidence="2">6684</strain>
    </source>
</reference>
<accession>A0A0L0NNW8</accession>
<proteinExistence type="predicted"/>